<reference evidence="13 14" key="1">
    <citation type="journal article" date="2023" name="Elife">
        <title>Identification of key yeast species and microbe-microbe interactions impacting larval growth of Drosophila in the wild.</title>
        <authorList>
            <person name="Mure A."/>
            <person name="Sugiura Y."/>
            <person name="Maeda R."/>
            <person name="Honda K."/>
            <person name="Sakurai N."/>
            <person name="Takahashi Y."/>
            <person name="Watada M."/>
            <person name="Katoh T."/>
            <person name="Gotoh A."/>
            <person name="Gotoh Y."/>
            <person name="Taniguchi I."/>
            <person name="Nakamura K."/>
            <person name="Hayashi T."/>
            <person name="Katayama T."/>
            <person name="Uemura T."/>
            <person name="Hattori Y."/>
        </authorList>
    </citation>
    <scope>NUCLEOTIDE SEQUENCE [LARGE SCALE GENOMIC DNA]</scope>
    <source>
        <strain evidence="13 14">SB-73</strain>
    </source>
</reference>
<evidence type="ECO:0000256" key="3">
    <source>
        <dbReference type="ARBA" id="ARBA00010345"/>
    </source>
</evidence>
<evidence type="ECO:0000256" key="5">
    <source>
        <dbReference type="ARBA" id="ARBA00022502"/>
    </source>
</evidence>
<dbReference type="SMART" id="SM00780">
    <property type="entry name" value="PIG-X"/>
    <property type="match status" value="1"/>
</dbReference>
<dbReference type="GO" id="GO:1990529">
    <property type="term" value="C:glycosylphosphatidylinositol-mannosyltransferase I complex"/>
    <property type="evidence" value="ECO:0007669"/>
    <property type="project" value="TreeGrafter"/>
</dbReference>
<dbReference type="PANTHER" id="PTHR28533:SF1">
    <property type="entry name" value="PROTEIN PBN1"/>
    <property type="match status" value="1"/>
</dbReference>
<dbReference type="PANTHER" id="PTHR28533">
    <property type="entry name" value="PROTEIN PBN1"/>
    <property type="match status" value="1"/>
</dbReference>
<feature type="transmembrane region" description="Helical" evidence="11">
    <location>
        <begin position="413"/>
        <end position="434"/>
    </location>
</feature>
<keyword evidence="9 11" id="KW-0472">Membrane</keyword>
<sequence length="525" mass="58503">MNDASKLRVSYYVFDDNVDEHIYVANRKLMHIEGLRASKDVRIRTQLDSAPGTFSVQWARNKEVINMPFNPPAIKSLYTEAEIGVDVEELQEWSQEVLGLPIGSLVSSSDFIALSSSFNLQEYLEEIEEVRNAVIPGANLGNDLLESFKGCDAFRVSVNATTNELIAEAWFPIDTWLETHENPTEVGIFYLEQESTTGMDMLLSGKVHKLGSFKARSGEPVMLQLYPRHRPANLKAEFSLDPVYGLHPFLNLNISGPFEPPLPVCKLLCQLNLPLDVFFDQYELQDYVDRSPRFELLKIWGETDLEKPAWAVKEGSVTLLRLHSNSTYRIPMHFRYDSPNDLLYSNNTIPAPYVFWACQDKVMPPREPEFMDVSEKIGVEAVFPSADTVFYVADSNEVPYHVPTIGLAPIDSVALQTTVAIICGALCILLSIFLKLRSEKPCCQSKNTSEKDEKSTHSSKKSKHSKPRTSETPSTPSTPRKNSNHRKQSLPSSPSSPSSSSSSSTSSPSSPSGASSSPSSRNTHT</sequence>
<proteinExistence type="inferred from homology"/>
<comment type="pathway">
    <text evidence="2 11">Glycolipid biosynthesis; glycosylphosphatidylinositol-anchor biosynthesis.</text>
</comment>
<dbReference type="InterPro" id="IPR013233">
    <property type="entry name" value="PIG-X/PBN1"/>
</dbReference>
<dbReference type="Proteomes" id="UP001362899">
    <property type="component" value="Unassembled WGS sequence"/>
</dbReference>
<evidence type="ECO:0000256" key="10">
    <source>
        <dbReference type="ARBA" id="ARBA00023180"/>
    </source>
</evidence>
<dbReference type="InterPro" id="IPR042322">
    <property type="entry name" value="Pbn1"/>
</dbReference>
<evidence type="ECO:0000313" key="13">
    <source>
        <dbReference type="EMBL" id="GMM50244.1"/>
    </source>
</evidence>
<dbReference type="GO" id="GO:0000030">
    <property type="term" value="F:mannosyltransferase activity"/>
    <property type="evidence" value="ECO:0007669"/>
    <property type="project" value="TreeGrafter"/>
</dbReference>
<evidence type="ECO:0000256" key="7">
    <source>
        <dbReference type="ARBA" id="ARBA00022824"/>
    </source>
</evidence>
<dbReference type="AlphaFoldDB" id="A0AAV5RF97"/>
<dbReference type="EMBL" id="BTGC01000003">
    <property type="protein sequence ID" value="GMM50244.1"/>
    <property type="molecule type" value="Genomic_DNA"/>
</dbReference>
<evidence type="ECO:0000256" key="11">
    <source>
        <dbReference type="RuleBase" id="RU366056"/>
    </source>
</evidence>
<evidence type="ECO:0000313" key="14">
    <source>
        <dbReference type="Proteomes" id="UP001362899"/>
    </source>
</evidence>
<keyword evidence="6 11" id="KW-0812">Transmembrane</keyword>
<evidence type="ECO:0000256" key="2">
    <source>
        <dbReference type="ARBA" id="ARBA00004687"/>
    </source>
</evidence>
<evidence type="ECO:0000256" key="9">
    <source>
        <dbReference type="ARBA" id="ARBA00023136"/>
    </source>
</evidence>
<comment type="function">
    <text evidence="11">Required for proper folding and/or the stability of a subset of proteins in the endoplasmic reticulum. Component of glycosylphosphatidylinositol-mannosyltransferase 1 which transfers the first of the 4 mannoses in the GPI-anchor precursors during GPI-anchor biosynthesis. Probably acts by stabilizing the mannosyltransferase GPI14.</text>
</comment>
<accession>A0AAV5RF97</accession>
<organism evidence="13 14">
    <name type="scientific">Starmerella bacillaris</name>
    <name type="common">Yeast</name>
    <name type="synonym">Candida zemplinina</name>
    <dbReference type="NCBI Taxonomy" id="1247836"/>
    <lineage>
        <taxon>Eukaryota</taxon>
        <taxon>Fungi</taxon>
        <taxon>Dikarya</taxon>
        <taxon>Ascomycota</taxon>
        <taxon>Saccharomycotina</taxon>
        <taxon>Dipodascomycetes</taxon>
        <taxon>Dipodascales</taxon>
        <taxon>Trichomonascaceae</taxon>
        <taxon>Starmerella</taxon>
    </lineage>
</organism>
<feature type="compositionally biased region" description="Low complexity" evidence="12">
    <location>
        <begin position="470"/>
        <end position="481"/>
    </location>
</feature>
<gene>
    <name evidence="13" type="ORF">DASB73_012020</name>
</gene>
<comment type="caution">
    <text evidence="13">The sequence shown here is derived from an EMBL/GenBank/DDBJ whole genome shotgun (WGS) entry which is preliminary data.</text>
</comment>
<evidence type="ECO:0000256" key="6">
    <source>
        <dbReference type="ARBA" id="ARBA00022692"/>
    </source>
</evidence>
<keyword evidence="5 11" id="KW-0337">GPI-anchor biosynthesis</keyword>
<feature type="region of interest" description="Disordered" evidence="12">
    <location>
        <begin position="443"/>
        <end position="525"/>
    </location>
</feature>
<comment type="subcellular location">
    <subcellularLocation>
        <location evidence="11">Endoplasmic reticulum membrane</location>
        <topology evidence="11">Single-pass membrane protein</topology>
    </subcellularLocation>
    <subcellularLocation>
        <location evidence="1">Endoplasmic reticulum membrane</location>
        <topology evidence="1">Single-pass type III membrane protein</topology>
    </subcellularLocation>
</comment>
<evidence type="ECO:0000256" key="1">
    <source>
        <dbReference type="ARBA" id="ARBA00004643"/>
    </source>
</evidence>
<feature type="compositionally biased region" description="Low complexity" evidence="12">
    <location>
        <begin position="489"/>
        <end position="525"/>
    </location>
</feature>
<feature type="compositionally biased region" description="Basic residues" evidence="12">
    <location>
        <begin position="457"/>
        <end position="467"/>
    </location>
</feature>
<evidence type="ECO:0000256" key="4">
    <source>
        <dbReference type="ARBA" id="ARBA00020410"/>
    </source>
</evidence>
<evidence type="ECO:0000256" key="12">
    <source>
        <dbReference type="SAM" id="MobiDB-lite"/>
    </source>
</evidence>
<name>A0AAV5RF97_STABA</name>
<evidence type="ECO:0000256" key="8">
    <source>
        <dbReference type="ARBA" id="ARBA00022989"/>
    </source>
</evidence>
<comment type="similarity">
    <text evidence="3 11">Belongs to the PIGX family.</text>
</comment>
<dbReference type="Pfam" id="PF08320">
    <property type="entry name" value="PIG-X"/>
    <property type="match status" value="1"/>
</dbReference>
<keyword evidence="10" id="KW-0325">Glycoprotein</keyword>
<keyword evidence="8 11" id="KW-1133">Transmembrane helix</keyword>
<dbReference type="GO" id="GO:0005789">
    <property type="term" value="C:endoplasmic reticulum membrane"/>
    <property type="evidence" value="ECO:0007669"/>
    <property type="project" value="UniProtKB-SubCell"/>
</dbReference>
<dbReference type="GO" id="GO:0006506">
    <property type="term" value="P:GPI anchor biosynthetic process"/>
    <property type="evidence" value="ECO:0007669"/>
    <property type="project" value="UniProtKB-KW"/>
</dbReference>
<protein>
    <recommendedName>
        <fullName evidence="4 11">Protein PBN1</fullName>
    </recommendedName>
</protein>
<keyword evidence="7 11" id="KW-0256">Endoplasmic reticulum</keyword>
<keyword evidence="14" id="KW-1185">Reference proteome</keyword>